<dbReference type="EMBL" id="CP091871">
    <property type="protein sequence ID" value="WEU40373.1"/>
    <property type="molecule type" value="Genomic_DNA"/>
</dbReference>
<dbReference type="InterPro" id="IPR002836">
    <property type="entry name" value="PDCD5-like"/>
</dbReference>
<evidence type="ECO:0000313" key="3">
    <source>
        <dbReference type="EMBL" id="WEU40373.1"/>
    </source>
</evidence>
<evidence type="ECO:0000256" key="2">
    <source>
        <dbReference type="SAM" id="Coils"/>
    </source>
</evidence>
<gene>
    <name evidence="3" type="ORF">OdinLCB4_000105</name>
</gene>
<name>A0AAF0IB31_ODILC</name>
<proteinExistence type="inferred from homology"/>
<evidence type="ECO:0000313" key="4">
    <source>
        <dbReference type="Proteomes" id="UP000186851"/>
    </source>
</evidence>
<dbReference type="Pfam" id="PF01984">
    <property type="entry name" value="dsDNA_bind"/>
    <property type="match status" value="1"/>
</dbReference>
<accession>A0AAF0IB31</accession>
<comment type="similarity">
    <text evidence="1">Belongs to the PDCD5 family.</text>
</comment>
<dbReference type="GO" id="GO:0003677">
    <property type="term" value="F:DNA binding"/>
    <property type="evidence" value="ECO:0007669"/>
    <property type="project" value="InterPro"/>
</dbReference>
<dbReference type="Gene3D" id="1.10.8.140">
    <property type="entry name" value="PDCD5-like"/>
    <property type="match status" value="1"/>
</dbReference>
<reference evidence="3" key="2">
    <citation type="journal article" date="2022" name="Nat. Microbiol.">
        <title>A closed Candidatus Odinarchaeum chromosome exposes Asgard archaeal viruses.</title>
        <authorList>
            <person name="Tamarit D."/>
            <person name="Caceres E.F."/>
            <person name="Krupovic M."/>
            <person name="Nijland R."/>
            <person name="Eme L."/>
            <person name="Robinson N.P."/>
            <person name="Ettema T.J.G."/>
        </authorList>
    </citation>
    <scope>NUCLEOTIDE SEQUENCE</scope>
    <source>
        <strain evidence="3">LCB_4</strain>
    </source>
</reference>
<dbReference type="KEGG" id="oyw:OdinLCB4_000105"/>
<evidence type="ECO:0000256" key="1">
    <source>
        <dbReference type="ARBA" id="ARBA00010490"/>
    </source>
</evidence>
<reference evidence="3" key="1">
    <citation type="journal article" date="2017" name="Nature">
        <title>Asgard archaea illuminate the origin of eukaryotic cellular complexity.</title>
        <authorList>
            <person name="Zaremba-Niedzwiedzka K."/>
            <person name="Caceres E.F."/>
            <person name="Saw J.H."/>
            <person name="Backstrom D."/>
            <person name="Juzokaite L."/>
            <person name="Vancaester E."/>
            <person name="Seitz K.W."/>
            <person name="Anantharaman K."/>
            <person name="Starnawski P."/>
            <person name="Kjeldsen K.U."/>
            <person name="Scott M.B."/>
            <person name="Nunoura T."/>
            <person name="Banfield J.F."/>
            <person name="Schramm A."/>
            <person name="Baker B.J."/>
            <person name="Spang A."/>
            <person name="Ettema T.J.G."/>
        </authorList>
    </citation>
    <scope>NUCLEOTIDE SEQUENCE</scope>
    <source>
        <strain evidence="3">LCB_4</strain>
    </source>
</reference>
<protein>
    <recommendedName>
        <fullName evidence="5">DNA-binding protein</fullName>
    </recommendedName>
</protein>
<sequence length="123" mass="14568">MDELERIKLKKMKEMLQKINEQVKLKEYQEQLKQEKAKFFKLICDEEALKYLNELYKIKPAVAAQIEEILIMIVNQYGLQTKISKTDIMILERRIEGRGPDIKIKRRGKEEEDISKVLADDKG</sequence>
<dbReference type="Proteomes" id="UP000186851">
    <property type="component" value="Chromosome"/>
</dbReference>
<organism evidence="3 4">
    <name type="scientific">Odinarchaeota yellowstonii (strain LCB_4)</name>
    <dbReference type="NCBI Taxonomy" id="1841599"/>
    <lineage>
        <taxon>Archaea</taxon>
        <taxon>Promethearchaeati</taxon>
        <taxon>Candidatus Odinarchaeota</taxon>
        <taxon>Candidatus Odinarchaeia</taxon>
        <taxon>Candidatus Odinarchaeales</taxon>
        <taxon>Candidatus Odinarchaeaceae</taxon>
        <taxon>Candidatus Odinarchaeum</taxon>
    </lineage>
</organism>
<feature type="coiled-coil region" evidence="2">
    <location>
        <begin position="9"/>
        <end position="38"/>
    </location>
</feature>
<evidence type="ECO:0008006" key="5">
    <source>
        <dbReference type="Google" id="ProtNLM"/>
    </source>
</evidence>
<keyword evidence="2" id="KW-0175">Coiled coil</keyword>
<dbReference type="InterPro" id="IPR036883">
    <property type="entry name" value="PDCD5-like_sf"/>
</dbReference>
<dbReference type="SUPFAM" id="SSF46950">
    <property type="entry name" value="Double-stranded DNA-binding domain"/>
    <property type="match status" value="1"/>
</dbReference>
<dbReference type="AlphaFoldDB" id="A0AAF0IB31"/>